<dbReference type="RefSeq" id="WP_144250536.1">
    <property type="nucleotide sequence ID" value="NZ_VLPK01000006.1"/>
</dbReference>
<dbReference type="Proteomes" id="UP000318733">
    <property type="component" value="Unassembled WGS sequence"/>
</dbReference>
<comment type="caution">
    <text evidence="1">The sequence shown here is derived from an EMBL/GenBank/DDBJ whole genome shotgun (WGS) entry which is preliminary data.</text>
</comment>
<accession>A0A556M9I4</accession>
<evidence type="ECO:0000313" key="1">
    <source>
        <dbReference type="EMBL" id="TSJ36569.1"/>
    </source>
</evidence>
<reference evidence="1 2" key="1">
    <citation type="submission" date="2019-07" db="EMBL/GenBank/DDBJ databases">
        <authorList>
            <person name="Huq M.A."/>
        </authorList>
    </citation>
    <scope>NUCLEOTIDE SEQUENCE [LARGE SCALE GENOMIC DNA]</scope>
    <source>
        <strain evidence="1 2">MAH-19</strain>
    </source>
</reference>
<proteinExistence type="predicted"/>
<name>A0A556M9I4_9SPHI</name>
<keyword evidence="2" id="KW-1185">Reference proteome</keyword>
<organism evidence="1 2">
    <name type="scientific">Mucilaginibacter corticis</name>
    <dbReference type="NCBI Taxonomy" id="2597670"/>
    <lineage>
        <taxon>Bacteria</taxon>
        <taxon>Pseudomonadati</taxon>
        <taxon>Bacteroidota</taxon>
        <taxon>Sphingobacteriia</taxon>
        <taxon>Sphingobacteriales</taxon>
        <taxon>Sphingobacteriaceae</taxon>
        <taxon>Mucilaginibacter</taxon>
    </lineage>
</organism>
<dbReference type="AlphaFoldDB" id="A0A556M9I4"/>
<gene>
    <name evidence="1" type="ORF">FO440_22335</name>
</gene>
<evidence type="ECO:0000313" key="2">
    <source>
        <dbReference type="Proteomes" id="UP000318733"/>
    </source>
</evidence>
<protein>
    <submittedName>
        <fullName evidence="1">Uncharacterized protein</fullName>
    </submittedName>
</protein>
<dbReference type="EMBL" id="VLPK01000006">
    <property type="protein sequence ID" value="TSJ36569.1"/>
    <property type="molecule type" value="Genomic_DNA"/>
</dbReference>
<sequence length="80" mass="9170">MINYATEGLENLVNEIVANAKHHSSNETSIKLLALECKRTQQIVARHLTTLDRKAHIRNFQDILMNRLVTMCRQIVRGQG</sequence>